<dbReference type="GO" id="GO:0003677">
    <property type="term" value="F:DNA binding"/>
    <property type="evidence" value="ECO:0007669"/>
    <property type="project" value="UniProtKB-UniRule"/>
</dbReference>
<dbReference type="GO" id="GO:0006261">
    <property type="term" value="P:DNA-templated DNA replication"/>
    <property type="evidence" value="ECO:0007669"/>
    <property type="project" value="UniProtKB-UniRule"/>
</dbReference>
<feature type="coiled-coil region" evidence="14">
    <location>
        <begin position="167"/>
        <end position="194"/>
    </location>
</feature>
<evidence type="ECO:0000256" key="9">
    <source>
        <dbReference type="ARBA" id="ARBA00022839"/>
    </source>
</evidence>
<dbReference type="HAMAP" id="MF_00356">
    <property type="entry name" value="DNApol_PolC"/>
    <property type="match status" value="1"/>
</dbReference>
<evidence type="ECO:0000259" key="16">
    <source>
        <dbReference type="SMART" id="SM00481"/>
    </source>
</evidence>
<dbReference type="FunFam" id="3.30.420.10:FF:000045">
    <property type="entry name" value="3'-5' exonuclease DinG"/>
    <property type="match status" value="1"/>
</dbReference>
<dbReference type="Gene3D" id="1.10.150.870">
    <property type="match status" value="1"/>
</dbReference>
<dbReference type="NCBIfam" id="TIGR00573">
    <property type="entry name" value="dnaq"/>
    <property type="match status" value="1"/>
</dbReference>
<keyword evidence="5 13" id="KW-0548">Nucleotidyltransferase</keyword>
<feature type="domain" description="Exonuclease" evidence="15">
    <location>
        <begin position="436"/>
        <end position="603"/>
    </location>
</feature>
<dbReference type="Gene3D" id="2.40.50.140">
    <property type="entry name" value="Nucleic acid-binding proteins"/>
    <property type="match status" value="1"/>
</dbReference>
<dbReference type="SMART" id="SM00481">
    <property type="entry name" value="POLIIIAc"/>
    <property type="match status" value="1"/>
</dbReference>
<dbReference type="GO" id="GO:0005737">
    <property type="term" value="C:cytoplasm"/>
    <property type="evidence" value="ECO:0007669"/>
    <property type="project" value="UniProtKB-SubCell"/>
</dbReference>
<dbReference type="Gene3D" id="3.30.420.10">
    <property type="entry name" value="Ribonuclease H-like superfamily/Ribonuclease H"/>
    <property type="match status" value="1"/>
</dbReference>
<keyword evidence="10 13" id="KW-0239">DNA-directed DNA polymerase</keyword>
<reference evidence="17 18" key="1">
    <citation type="submission" date="2017-02" db="EMBL/GenBank/DDBJ databases">
        <authorList>
            <person name="Peterson S.W."/>
        </authorList>
    </citation>
    <scope>NUCLEOTIDE SEQUENCE [LARGE SCALE GENOMIC DNA]</scope>
    <source>
        <strain evidence="17 18">ATCC BAA-1030</strain>
    </source>
</reference>
<evidence type="ECO:0000256" key="11">
    <source>
        <dbReference type="ARBA" id="ARBA00049244"/>
    </source>
</evidence>
<evidence type="ECO:0000256" key="5">
    <source>
        <dbReference type="ARBA" id="ARBA00022695"/>
    </source>
</evidence>
<keyword evidence="6 13" id="KW-0235">DNA replication</keyword>
<evidence type="ECO:0000256" key="6">
    <source>
        <dbReference type="ARBA" id="ARBA00022705"/>
    </source>
</evidence>
<feature type="domain" description="Polymerase/histidinol phosphatase N-terminal" evidence="16">
    <location>
        <begin position="352"/>
        <end position="418"/>
    </location>
</feature>
<evidence type="ECO:0000256" key="7">
    <source>
        <dbReference type="ARBA" id="ARBA00022722"/>
    </source>
</evidence>
<dbReference type="SMART" id="SM00479">
    <property type="entry name" value="EXOIII"/>
    <property type="match status" value="1"/>
</dbReference>
<dbReference type="Pfam" id="PF07733">
    <property type="entry name" value="DNA_pol3_alpha"/>
    <property type="match status" value="2"/>
</dbReference>
<dbReference type="InterPro" id="IPR006308">
    <property type="entry name" value="Pol_III_a_PolC-type_gram_pos"/>
</dbReference>
<dbReference type="InterPro" id="IPR004805">
    <property type="entry name" value="DnaE2/DnaE/PolC"/>
</dbReference>
<evidence type="ECO:0000256" key="3">
    <source>
        <dbReference type="ARBA" id="ARBA00022490"/>
    </source>
</evidence>
<dbReference type="InterPro" id="IPR012340">
    <property type="entry name" value="NA-bd_OB-fold"/>
</dbReference>
<dbReference type="Pfam" id="PF17657">
    <property type="entry name" value="DNA_pol3_finger"/>
    <property type="match status" value="1"/>
</dbReference>
<dbReference type="Pfam" id="PF11490">
    <property type="entry name" value="DNA_pol3_a_NII"/>
    <property type="match status" value="1"/>
</dbReference>
<comment type="catalytic activity">
    <reaction evidence="11 13">
        <text>DNA(n) + a 2'-deoxyribonucleoside 5'-triphosphate = DNA(n+1) + diphosphate</text>
        <dbReference type="Rhea" id="RHEA:22508"/>
        <dbReference type="Rhea" id="RHEA-COMP:17339"/>
        <dbReference type="Rhea" id="RHEA-COMP:17340"/>
        <dbReference type="ChEBI" id="CHEBI:33019"/>
        <dbReference type="ChEBI" id="CHEBI:61560"/>
        <dbReference type="ChEBI" id="CHEBI:173112"/>
        <dbReference type="EC" id="2.7.7.7"/>
    </reaction>
</comment>
<name>A0A1T4R5R3_9ENTE</name>
<dbReference type="InterPro" id="IPR028112">
    <property type="entry name" value="DNA_PolC-type_N_I"/>
</dbReference>
<evidence type="ECO:0000259" key="15">
    <source>
        <dbReference type="SMART" id="SM00479"/>
    </source>
</evidence>
<dbReference type="InterPro" id="IPR036397">
    <property type="entry name" value="RNaseH_sf"/>
</dbReference>
<evidence type="ECO:0000256" key="2">
    <source>
        <dbReference type="ARBA" id="ARBA00012417"/>
    </source>
</evidence>
<sequence>MSQERELFEKLLQQIQLSQEFQQQMFGFGGELKRVDVFPKTRVWRFTLFFEQLLPAKTMSQFVEKLHFAFQNIATVELFVEVEKTSFDEQLLNDYWQMILERISIASPMVKASLKRTKLSFQEERVVLFLTNVAVEKMLQETYCQAFERSFQQLGFPKFSILTQIDEEKAEILLQSHQDRKEELEQLEAIYAQEKMAEAEQRVAEQVVEEKTEEPLPEITGSIQLGRPISDHEEITPMKEINHPADNVVFEGFIFKSEIKTTRTGKKILEFEITDYTSSFQVSKFGFNKMDEAIFEAINSKVSLKKGTGLWVRIKGKVEDNEYARDLIVGKLYSLMEIPHGDRMDYAEEKRVELHLHTNMSAMDAIDTASSYVAQAKKWGHKALAITDHGVAQSYPEAHSAKGDDFKIIYGFEAYVVDEEVPIAYNNAPVDLNEATYVVFDIETTSLSAVYGKIIQIAGVKMYKGNVIEEFEEFIDPGFPLSRFTKQLTGITDDDVRGSKPLEQVLQEFQAFCKDTVLVAHNGTFDVGYMNVNYTRFGMSEIQEPWFDTLEFARNLYPEMKRFGLSQLTKKFKIDLGDNHHNAIFDSQATGHLAWIFVKEAIEKYGVVTHDELNEKVSAPDAFKRARPFHATVYAKNQEGLRDLFRVVSDANTKYFYEVPRVPRALLEEFRESLILGSACRSGEVFTAMAEKSYEEAKKKAQFYDFLEIMPPSVYAPQVFDQLFTDDELKEVLSNIIKLGNELHKPVVATGNVHYINKEESLYREILIRQLGWKNELNRPKFRDDQNSLPPMPEVHFRTTDEMLADFAFLGEEVAHEVVVKNSNLVADWFGEITPVRDDLYTPKMENVEENLTRLTYETATSMYGEELPEIVEKRIEKELFSIIGNGFAVIYWISRELVHRSNERGYLVGSRGSVGSSFVATMTGITEVNPLPPHYVCLNCHYHEFYDDGTYGSGFDMPEKECPKCGNRLHKDGQDIPFETFLGFHGDKVPDIDLNFSGEDQPSAHLDCRDIFGEDYAFRAGTISGVQEKTAFGFVKAWERDNALSLRNAEVDRLSIGTTGIKRTTGQHPGGIIVIPGYMDVYDFTPVQYPADDVNATWRTTHFDFHSIHDNVLKLDILGHVDPTVIRMLQDLSGIDPKTIPADDPEVMKIFSGPEVLGVTPEQIYSKTGTFGVPEFGTGFVRGMLEETHPSTFAELLQISGLSHGTDVWLGNAQELIKAGTANLASVIGCRDDIMVYLMHRGLESGLAFKIMESVRKGKGIPDEWQEEMRAKDVPAWYIDSCLKIKYMFPKAHAAAYVLMALRVAYFKVHFPIIYYCAYFSHRADDFDLKAMADGLPAVKARMEEIREKVKINEASNKEKNMYTVLELVNEMLERGMEFSTIDLYKSDWHDFKIDGNKLIPPFRAVDGLGANVAKSIMVAREEGEFLSKQELKNRTALSTTLLEKLDELGSLKGMPEENQLSLFEL</sequence>
<dbReference type="EMBL" id="FUXI01000039">
    <property type="protein sequence ID" value="SKA11237.1"/>
    <property type="molecule type" value="Genomic_DNA"/>
</dbReference>
<dbReference type="RefSeq" id="WP_078808338.1">
    <property type="nucleotide sequence ID" value="NZ_FUXI01000039.1"/>
</dbReference>
<dbReference type="STRING" id="263852.SAMN02745116_02441"/>
<evidence type="ECO:0000313" key="18">
    <source>
        <dbReference type="Proteomes" id="UP000190328"/>
    </source>
</evidence>
<evidence type="ECO:0000313" key="17">
    <source>
        <dbReference type="EMBL" id="SKA11237.1"/>
    </source>
</evidence>
<dbReference type="Proteomes" id="UP000190328">
    <property type="component" value="Unassembled WGS sequence"/>
</dbReference>
<dbReference type="Gene3D" id="6.10.140.1510">
    <property type="match status" value="1"/>
</dbReference>
<dbReference type="InterPro" id="IPR012337">
    <property type="entry name" value="RNaseH-like_sf"/>
</dbReference>
<evidence type="ECO:0000256" key="1">
    <source>
        <dbReference type="ARBA" id="ARBA00003452"/>
    </source>
</evidence>
<comment type="subcellular location">
    <subcellularLocation>
        <location evidence="13">Cytoplasm</location>
    </subcellularLocation>
</comment>
<keyword evidence="7 13" id="KW-0540">Nuclease</keyword>
<dbReference type="PANTHER" id="PTHR32294">
    <property type="entry name" value="DNA POLYMERASE III SUBUNIT ALPHA"/>
    <property type="match status" value="1"/>
</dbReference>
<comment type="similarity">
    <text evidence="13">Belongs to the DNA polymerase type-C family. PolC subfamily.</text>
</comment>
<evidence type="ECO:0000256" key="12">
    <source>
        <dbReference type="ARBA" id="ARBA00070925"/>
    </source>
</evidence>
<dbReference type="NCBIfam" id="NF001688">
    <property type="entry name" value="PRK00448.1"/>
    <property type="match status" value="1"/>
</dbReference>
<keyword evidence="18" id="KW-1185">Reference proteome</keyword>
<dbReference type="InterPro" id="IPR011708">
    <property type="entry name" value="DNA_pol3_alpha_NTPase_dom"/>
</dbReference>
<dbReference type="NCBIfam" id="TIGR01405">
    <property type="entry name" value="polC_Gram_pos"/>
    <property type="match status" value="1"/>
</dbReference>
<dbReference type="Pfam" id="PF00929">
    <property type="entry name" value="RNase_T"/>
    <property type="match status" value="1"/>
</dbReference>
<evidence type="ECO:0000256" key="10">
    <source>
        <dbReference type="ARBA" id="ARBA00022932"/>
    </source>
</evidence>
<dbReference type="InterPro" id="IPR006054">
    <property type="entry name" value="DnaQ"/>
</dbReference>
<dbReference type="CDD" id="cd07435">
    <property type="entry name" value="PHP_PolIIIA_POLC"/>
    <property type="match status" value="1"/>
</dbReference>
<keyword evidence="4 13" id="KW-0808">Transferase</keyword>
<dbReference type="Gene3D" id="3.20.20.140">
    <property type="entry name" value="Metal-dependent hydrolases"/>
    <property type="match status" value="2"/>
</dbReference>
<dbReference type="GO" id="GO:0003887">
    <property type="term" value="F:DNA-directed DNA polymerase activity"/>
    <property type="evidence" value="ECO:0007669"/>
    <property type="project" value="UniProtKB-UniRule"/>
</dbReference>
<dbReference type="EC" id="2.7.7.7" evidence="2 13"/>
<keyword evidence="14" id="KW-0175">Coiled coil</keyword>
<dbReference type="InterPro" id="IPR004013">
    <property type="entry name" value="PHP_dom"/>
</dbReference>
<proteinExistence type="inferred from homology"/>
<dbReference type="InterPro" id="IPR013520">
    <property type="entry name" value="Ribonucl_H"/>
</dbReference>
<dbReference type="OrthoDB" id="9804290at2"/>
<dbReference type="Pfam" id="PF14480">
    <property type="entry name" value="DNA_pol3_a_NI"/>
    <property type="match status" value="1"/>
</dbReference>
<evidence type="ECO:0000256" key="13">
    <source>
        <dbReference type="HAMAP-Rule" id="MF_00356"/>
    </source>
</evidence>
<dbReference type="GO" id="GO:0008408">
    <property type="term" value="F:3'-5' exonuclease activity"/>
    <property type="evidence" value="ECO:0007669"/>
    <property type="project" value="UniProtKB-UniRule"/>
</dbReference>
<keyword evidence="3 13" id="KW-0963">Cytoplasm</keyword>
<accession>A0A1T4R5R3</accession>
<organism evidence="17 18">
    <name type="scientific">Pilibacter termitis</name>
    <dbReference type="NCBI Taxonomy" id="263852"/>
    <lineage>
        <taxon>Bacteria</taxon>
        <taxon>Bacillati</taxon>
        <taxon>Bacillota</taxon>
        <taxon>Bacilli</taxon>
        <taxon>Lactobacillales</taxon>
        <taxon>Enterococcaceae</taxon>
        <taxon>Pilibacter</taxon>
    </lineage>
</organism>
<dbReference type="InterPro" id="IPR024754">
    <property type="entry name" value="DNA_PolC-like_N_II"/>
</dbReference>
<dbReference type="InterPro" id="IPR044923">
    <property type="entry name" value="PolC_middle_finger_sf"/>
</dbReference>
<dbReference type="SUPFAM" id="SSF53098">
    <property type="entry name" value="Ribonuclease H-like"/>
    <property type="match status" value="1"/>
</dbReference>
<gene>
    <name evidence="13" type="primary">polC</name>
    <name evidence="17" type="ORF">SAMN02745116_02441</name>
</gene>
<dbReference type="Pfam" id="PF02811">
    <property type="entry name" value="PHP"/>
    <property type="match status" value="1"/>
</dbReference>
<dbReference type="InterPro" id="IPR003141">
    <property type="entry name" value="Pol/His_phosphatase_N"/>
</dbReference>
<comment type="function">
    <text evidence="1 13">Required for replicative DNA synthesis. This DNA polymerase also exhibits 3' to 5' exonuclease activity.</text>
</comment>
<keyword evidence="9 13" id="KW-0269">Exonuclease</keyword>
<evidence type="ECO:0000256" key="8">
    <source>
        <dbReference type="ARBA" id="ARBA00022801"/>
    </source>
</evidence>
<dbReference type="InterPro" id="IPR040982">
    <property type="entry name" value="DNA_pol3_finger"/>
</dbReference>
<dbReference type="Gene3D" id="1.10.150.700">
    <property type="entry name" value="PolC, middle finger domain"/>
    <property type="match status" value="1"/>
</dbReference>
<dbReference type="CDD" id="cd06127">
    <property type="entry name" value="DEDDh"/>
    <property type="match status" value="1"/>
</dbReference>
<evidence type="ECO:0000256" key="14">
    <source>
        <dbReference type="SAM" id="Coils"/>
    </source>
</evidence>
<dbReference type="InterPro" id="IPR029460">
    <property type="entry name" value="DNAPol_HHH"/>
</dbReference>
<keyword evidence="8 13" id="KW-0378">Hydrolase</keyword>
<dbReference type="CDD" id="cd04484">
    <property type="entry name" value="polC_OBF"/>
    <property type="match status" value="1"/>
</dbReference>
<dbReference type="PANTHER" id="PTHR32294:SF5">
    <property type="entry name" value="DNA POLYMERASE III POLC-TYPE"/>
    <property type="match status" value="1"/>
</dbReference>
<evidence type="ECO:0000256" key="4">
    <source>
        <dbReference type="ARBA" id="ARBA00022679"/>
    </source>
</evidence>
<dbReference type="Gene3D" id="3.30.1900.20">
    <property type="match status" value="1"/>
</dbReference>
<dbReference type="Pfam" id="PF14579">
    <property type="entry name" value="HHH_6"/>
    <property type="match status" value="1"/>
</dbReference>
<protein>
    <recommendedName>
        <fullName evidence="12 13">DNA polymerase III PolC-type</fullName>
        <shortName evidence="13">PolIII</shortName>
        <ecNumber evidence="2 13">2.7.7.7</ecNumber>
    </recommendedName>
</protein>